<name>A0A0F9GI54_9ZZZZ</name>
<organism evidence="1">
    <name type="scientific">marine sediment metagenome</name>
    <dbReference type="NCBI Taxonomy" id="412755"/>
    <lineage>
        <taxon>unclassified sequences</taxon>
        <taxon>metagenomes</taxon>
        <taxon>ecological metagenomes</taxon>
    </lineage>
</organism>
<protein>
    <submittedName>
        <fullName evidence="1">Uncharacterized protein</fullName>
    </submittedName>
</protein>
<accession>A0A0F9GI54</accession>
<evidence type="ECO:0000313" key="1">
    <source>
        <dbReference type="EMBL" id="KKL62832.1"/>
    </source>
</evidence>
<dbReference type="EMBL" id="LAZR01028366">
    <property type="protein sequence ID" value="KKL62832.1"/>
    <property type="molecule type" value="Genomic_DNA"/>
</dbReference>
<gene>
    <name evidence="1" type="ORF">LCGC14_2181280</name>
</gene>
<reference evidence="1" key="1">
    <citation type="journal article" date="2015" name="Nature">
        <title>Complex archaea that bridge the gap between prokaryotes and eukaryotes.</title>
        <authorList>
            <person name="Spang A."/>
            <person name="Saw J.H."/>
            <person name="Jorgensen S.L."/>
            <person name="Zaremba-Niedzwiedzka K."/>
            <person name="Martijn J."/>
            <person name="Lind A.E."/>
            <person name="van Eijk R."/>
            <person name="Schleper C."/>
            <person name="Guy L."/>
            <person name="Ettema T.J."/>
        </authorList>
    </citation>
    <scope>NUCLEOTIDE SEQUENCE</scope>
</reference>
<sequence length="90" mass="10647">MFQVEVNGDTYQVKFKHYRKEPVIGTDCFIIREDGGWLGVGEVNLYYTDTFSKNVGRKKSLVKALQNAKFSKEDRIKFWNAYFIKRNGKW</sequence>
<dbReference type="AlphaFoldDB" id="A0A0F9GI54"/>
<proteinExistence type="predicted"/>
<comment type="caution">
    <text evidence="1">The sequence shown here is derived from an EMBL/GenBank/DDBJ whole genome shotgun (WGS) entry which is preliminary data.</text>
</comment>